<reference evidence="3 4" key="1">
    <citation type="submission" date="2023-03" db="EMBL/GenBank/DDBJ databases">
        <title>WGS of Gossypium arboreum.</title>
        <authorList>
            <person name="Yu D."/>
        </authorList>
    </citation>
    <scope>NUCLEOTIDE SEQUENCE [LARGE SCALE GENOMIC DNA]</scope>
    <source>
        <tissue evidence="3">Leaf</tissue>
    </source>
</reference>
<evidence type="ECO:0000313" key="4">
    <source>
        <dbReference type="Proteomes" id="UP001358586"/>
    </source>
</evidence>
<keyword evidence="2" id="KW-0812">Transmembrane</keyword>
<evidence type="ECO:0008006" key="5">
    <source>
        <dbReference type="Google" id="ProtNLM"/>
    </source>
</evidence>
<protein>
    <recommendedName>
        <fullName evidence="5">Transmembrane protein</fullName>
    </recommendedName>
</protein>
<name>A0ABR0P708_GOSAR</name>
<accession>A0ABR0P708</accession>
<feature type="region of interest" description="Disordered" evidence="1">
    <location>
        <begin position="63"/>
        <end position="92"/>
    </location>
</feature>
<evidence type="ECO:0000313" key="3">
    <source>
        <dbReference type="EMBL" id="KAK5814087.1"/>
    </source>
</evidence>
<feature type="compositionally biased region" description="Basic and acidic residues" evidence="1">
    <location>
        <begin position="73"/>
        <end position="92"/>
    </location>
</feature>
<evidence type="ECO:0000256" key="2">
    <source>
        <dbReference type="SAM" id="Phobius"/>
    </source>
</evidence>
<organism evidence="3 4">
    <name type="scientific">Gossypium arboreum</name>
    <name type="common">Tree cotton</name>
    <name type="synonym">Gossypium nanking</name>
    <dbReference type="NCBI Taxonomy" id="29729"/>
    <lineage>
        <taxon>Eukaryota</taxon>
        <taxon>Viridiplantae</taxon>
        <taxon>Streptophyta</taxon>
        <taxon>Embryophyta</taxon>
        <taxon>Tracheophyta</taxon>
        <taxon>Spermatophyta</taxon>
        <taxon>Magnoliopsida</taxon>
        <taxon>eudicotyledons</taxon>
        <taxon>Gunneridae</taxon>
        <taxon>Pentapetalae</taxon>
        <taxon>rosids</taxon>
        <taxon>malvids</taxon>
        <taxon>Malvales</taxon>
        <taxon>Malvaceae</taxon>
        <taxon>Malvoideae</taxon>
        <taxon>Gossypium</taxon>
    </lineage>
</organism>
<evidence type="ECO:0000256" key="1">
    <source>
        <dbReference type="SAM" id="MobiDB-lite"/>
    </source>
</evidence>
<comment type="caution">
    <text evidence="3">The sequence shown here is derived from an EMBL/GenBank/DDBJ whole genome shotgun (WGS) entry which is preliminary data.</text>
</comment>
<keyword evidence="2" id="KW-0472">Membrane</keyword>
<gene>
    <name evidence="3" type="ORF">PVK06_029539</name>
</gene>
<proteinExistence type="predicted"/>
<sequence>MRFPVPLLNLVIFLAFALIGGWWIPVVIELLPSKAIKRSLITTDHMNWYYRFDSGNLIPLFEADGGEGSGGDGGHEGKDERKRKWKTKKEEQ</sequence>
<dbReference type="Proteomes" id="UP001358586">
    <property type="component" value="Chromosome 8"/>
</dbReference>
<keyword evidence="4" id="KW-1185">Reference proteome</keyword>
<keyword evidence="2" id="KW-1133">Transmembrane helix</keyword>
<dbReference type="EMBL" id="JARKNE010000008">
    <property type="protein sequence ID" value="KAK5814087.1"/>
    <property type="molecule type" value="Genomic_DNA"/>
</dbReference>
<feature type="transmembrane region" description="Helical" evidence="2">
    <location>
        <begin position="6"/>
        <end position="28"/>
    </location>
</feature>